<evidence type="ECO:0000256" key="5">
    <source>
        <dbReference type="ARBA" id="ARBA00022490"/>
    </source>
</evidence>
<comment type="subcellular location">
    <subcellularLocation>
        <location evidence="3">Cell junction</location>
    </subcellularLocation>
    <subcellularLocation>
        <location evidence="2">Cytoplasm</location>
        <location evidence="2">Cytoskeleton</location>
    </subcellularLocation>
    <subcellularLocation>
        <location evidence="1">Endomembrane system</location>
        <topology evidence="1">Peripheral membrane protein</topology>
    </subcellularLocation>
</comment>
<keyword evidence="12" id="KW-0009">Actin-binding</keyword>
<keyword evidence="10" id="KW-0965">Cell junction</keyword>
<evidence type="ECO:0000256" key="7">
    <source>
        <dbReference type="ARBA" id="ARBA00022737"/>
    </source>
</evidence>
<reference evidence="16" key="2">
    <citation type="submission" date="2014-03" db="EMBL/GenBank/DDBJ databases">
        <authorList>
            <person name="Genoscope - CEA"/>
        </authorList>
    </citation>
    <scope>NUCLEOTIDE SEQUENCE</scope>
</reference>
<dbReference type="EMBL" id="FR907035">
    <property type="protein sequence ID" value="CDQ85958.1"/>
    <property type="molecule type" value="Genomic_DNA"/>
</dbReference>
<keyword evidence="5" id="KW-0963">Cytoplasm</keyword>
<dbReference type="Proteomes" id="UP000193380">
    <property type="component" value="Unassembled WGS sequence"/>
</dbReference>
<keyword evidence="9" id="KW-0112">Calmodulin-binding</keyword>
<reference evidence="16" key="1">
    <citation type="journal article" date="2014" name="Nat. Commun.">
        <title>The rainbow trout genome provides novel insights into evolution after whole-genome duplication in vertebrates.</title>
        <authorList>
            <person name="Berthelot C."/>
            <person name="Brunet F."/>
            <person name="Chalopin D."/>
            <person name="Juanchich A."/>
            <person name="Bernard M."/>
            <person name="Noel B."/>
            <person name="Bento P."/>
            <person name="Da Silva C."/>
            <person name="Labadie K."/>
            <person name="Alberti A."/>
            <person name="Aury J.M."/>
            <person name="Louis A."/>
            <person name="Dehais P."/>
            <person name="Bardou P."/>
            <person name="Montfort J."/>
            <person name="Klopp C."/>
            <person name="Cabau C."/>
            <person name="Gaspin C."/>
            <person name="Thorgaard G.H."/>
            <person name="Boussaha M."/>
            <person name="Quillet E."/>
            <person name="Guyomard R."/>
            <person name="Galiana D."/>
            <person name="Bobe J."/>
            <person name="Volff J.N."/>
            <person name="Genet C."/>
            <person name="Wincker P."/>
            <person name="Jaillon O."/>
            <person name="Roest Crollius H."/>
            <person name="Guiguen Y."/>
        </authorList>
    </citation>
    <scope>NUCLEOTIDE SEQUENCE [LARGE SCALE GENOMIC DNA]</scope>
</reference>
<dbReference type="STRING" id="8022.A0A060Y202"/>
<evidence type="ECO:0000256" key="11">
    <source>
        <dbReference type="ARBA" id="ARBA00023136"/>
    </source>
</evidence>
<dbReference type="PROSITE" id="PS50106">
    <property type="entry name" value="PDZ"/>
    <property type="match status" value="1"/>
</dbReference>
<dbReference type="InterPro" id="IPR015482">
    <property type="entry name" value="Syntrophin"/>
</dbReference>
<protein>
    <recommendedName>
        <fullName evidence="15">PDZ domain-containing protein</fullName>
    </recommendedName>
</protein>
<evidence type="ECO:0000256" key="9">
    <source>
        <dbReference type="ARBA" id="ARBA00022860"/>
    </source>
</evidence>
<dbReference type="AlphaFoldDB" id="A0A060Y202"/>
<evidence type="ECO:0000256" key="6">
    <source>
        <dbReference type="ARBA" id="ARBA00022553"/>
    </source>
</evidence>
<dbReference type="GO" id="GO:0016010">
    <property type="term" value="C:dystrophin-associated glycoprotein complex"/>
    <property type="evidence" value="ECO:0007669"/>
    <property type="project" value="TreeGrafter"/>
</dbReference>
<keyword evidence="6" id="KW-0597">Phosphoprotein</keyword>
<keyword evidence="7" id="KW-0677">Repeat</keyword>
<evidence type="ECO:0000313" key="16">
    <source>
        <dbReference type="EMBL" id="CDQ85958.1"/>
    </source>
</evidence>
<gene>
    <name evidence="16" type="ORF">GSONMT00001488001</name>
</gene>
<dbReference type="GO" id="GO:0005856">
    <property type="term" value="C:cytoskeleton"/>
    <property type="evidence" value="ECO:0007669"/>
    <property type="project" value="UniProtKB-SubCell"/>
</dbReference>
<dbReference type="PANTHER" id="PTHR10554:SF8">
    <property type="entry name" value="BETA-2-SYNTROPHIN"/>
    <property type="match status" value="1"/>
</dbReference>
<sequence length="234" mass="25605">MAVWTRADKNGQLDLLLRDRWIRVAAELTRETFTLAAETEISGHGNNLDYTNSAGLRNGTSNGNDPGLASRHGETSINLESGASEAVRKVRVVKQESGGLGISIKGGRENRMPILISKIFPGLAADQSRALRVGDAILSVNGNDLREATHDLAVQALKKAGKEVTLEEHYKETKTVFIKWGQARLETAWQHTVCGRGRGREKRVKLDKPQGDFGQKKNIGKGLWCNRSLKAIPG</sequence>
<organism evidence="16 17">
    <name type="scientific">Oncorhynchus mykiss</name>
    <name type="common">Rainbow trout</name>
    <name type="synonym">Salmo gairdneri</name>
    <dbReference type="NCBI Taxonomy" id="8022"/>
    <lineage>
        <taxon>Eukaryota</taxon>
        <taxon>Metazoa</taxon>
        <taxon>Chordata</taxon>
        <taxon>Craniata</taxon>
        <taxon>Vertebrata</taxon>
        <taxon>Euteleostomi</taxon>
        <taxon>Actinopterygii</taxon>
        <taxon>Neopterygii</taxon>
        <taxon>Teleostei</taxon>
        <taxon>Protacanthopterygii</taxon>
        <taxon>Salmoniformes</taxon>
        <taxon>Salmonidae</taxon>
        <taxon>Salmoninae</taxon>
        <taxon>Oncorhynchus</taxon>
    </lineage>
</organism>
<feature type="region of interest" description="Disordered" evidence="14">
    <location>
        <begin position="44"/>
        <end position="73"/>
    </location>
</feature>
<dbReference type="Gene3D" id="2.30.42.10">
    <property type="match status" value="1"/>
</dbReference>
<dbReference type="CDD" id="cd06801">
    <property type="entry name" value="PDZ_syntrophin-like"/>
    <property type="match status" value="1"/>
</dbReference>
<dbReference type="Pfam" id="PF00595">
    <property type="entry name" value="PDZ"/>
    <property type="match status" value="1"/>
</dbReference>
<comment type="similarity">
    <text evidence="4">Belongs to the syntrophin family.</text>
</comment>
<dbReference type="SMART" id="SM00228">
    <property type="entry name" value="PDZ"/>
    <property type="match status" value="1"/>
</dbReference>
<evidence type="ECO:0000256" key="12">
    <source>
        <dbReference type="ARBA" id="ARBA00023203"/>
    </source>
</evidence>
<evidence type="ECO:0000259" key="15">
    <source>
        <dbReference type="PROSITE" id="PS50106"/>
    </source>
</evidence>
<name>A0A060Y202_ONCMY</name>
<keyword evidence="8" id="KW-0106">Calcium</keyword>
<evidence type="ECO:0000256" key="1">
    <source>
        <dbReference type="ARBA" id="ARBA00004184"/>
    </source>
</evidence>
<dbReference type="SUPFAM" id="SSF50156">
    <property type="entry name" value="PDZ domain-like"/>
    <property type="match status" value="1"/>
</dbReference>
<dbReference type="GO" id="GO:0005516">
    <property type="term" value="F:calmodulin binding"/>
    <property type="evidence" value="ECO:0007669"/>
    <property type="project" value="UniProtKB-KW"/>
</dbReference>
<dbReference type="InterPro" id="IPR036034">
    <property type="entry name" value="PDZ_sf"/>
</dbReference>
<dbReference type="GO" id="GO:0012505">
    <property type="term" value="C:endomembrane system"/>
    <property type="evidence" value="ECO:0007669"/>
    <property type="project" value="UniProtKB-SubCell"/>
</dbReference>
<dbReference type="InterPro" id="IPR001478">
    <property type="entry name" value="PDZ"/>
</dbReference>
<evidence type="ECO:0000313" key="17">
    <source>
        <dbReference type="Proteomes" id="UP000193380"/>
    </source>
</evidence>
<dbReference type="PANTHER" id="PTHR10554">
    <property type="entry name" value="SYNTROPHIN"/>
    <property type="match status" value="1"/>
</dbReference>
<dbReference type="GO" id="GO:0003779">
    <property type="term" value="F:actin binding"/>
    <property type="evidence" value="ECO:0007669"/>
    <property type="project" value="UniProtKB-KW"/>
</dbReference>
<evidence type="ECO:0000256" key="8">
    <source>
        <dbReference type="ARBA" id="ARBA00022837"/>
    </source>
</evidence>
<proteinExistence type="inferred from homology"/>
<evidence type="ECO:0000256" key="10">
    <source>
        <dbReference type="ARBA" id="ARBA00022949"/>
    </source>
</evidence>
<accession>A0A060Y202</accession>
<dbReference type="GO" id="GO:0005198">
    <property type="term" value="F:structural molecule activity"/>
    <property type="evidence" value="ECO:0007669"/>
    <property type="project" value="InterPro"/>
</dbReference>
<dbReference type="GO" id="GO:0045202">
    <property type="term" value="C:synapse"/>
    <property type="evidence" value="ECO:0007669"/>
    <property type="project" value="TreeGrafter"/>
</dbReference>
<feature type="domain" description="PDZ" evidence="15">
    <location>
        <begin position="89"/>
        <end position="172"/>
    </location>
</feature>
<evidence type="ECO:0000256" key="3">
    <source>
        <dbReference type="ARBA" id="ARBA00004282"/>
    </source>
</evidence>
<evidence type="ECO:0000256" key="13">
    <source>
        <dbReference type="ARBA" id="ARBA00023212"/>
    </source>
</evidence>
<keyword evidence="11" id="KW-0472">Membrane</keyword>
<dbReference type="PaxDb" id="8022-A0A060Y202"/>
<evidence type="ECO:0000256" key="14">
    <source>
        <dbReference type="SAM" id="MobiDB-lite"/>
    </source>
</evidence>
<feature type="compositionally biased region" description="Polar residues" evidence="14">
    <location>
        <begin position="44"/>
        <end position="64"/>
    </location>
</feature>
<evidence type="ECO:0000256" key="4">
    <source>
        <dbReference type="ARBA" id="ARBA00010798"/>
    </source>
</evidence>
<dbReference type="FunFam" id="2.30.42.10:FF:000052">
    <property type="entry name" value="Syntrophin beta 1"/>
    <property type="match status" value="1"/>
</dbReference>
<evidence type="ECO:0000256" key="2">
    <source>
        <dbReference type="ARBA" id="ARBA00004245"/>
    </source>
</evidence>
<dbReference type="GO" id="GO:0070161">
    <property type="term" value="C:anchoring junction"/>
    <property type="evidence" value="ECO:0007669"/>
    <property type="project" value="UniProtKB-SubCell"/>
</dbReference>
<keyword evidence="13" id="KW-0206">Cytoskeleton</keyword>